<dbReference type="InterPro" id="IPR013057">
    <property type="entry name" value="AA_transpt_TM"/>
</dbReference>
<accession>S8CHR7</accession>
<name>S8CHR7_9LAMI</name>
<keyword evidence="5 7" id="KW-1133">Transmembrane helix</keyword>
<evidence type="ECO:0000313" key="9">
    <source>
        <dbReference type="EMBL" id="EPS64146.1"/>
    </source>
</evidence>
<evidence type="ECO:0000256" key="7">
    <source>
        <dbReference type="SAM" id="Phobius"/>
    </source>
</evidence>
<feature type="transmembrane region" description="Helical" evidence="7">
    <location>
        <begin position="13"/>
        <end position="30"/>
    </location>
</feature>
<proteinExistence type="predicted"/>
<dbReference type="Pfam" id="PF01490">
    <property type="entry name" value="Aa_trans"/>
    <property type="match status" value="1"/>
</dbReference>
<feature type="transmembrane region" description="Helical" evidence="7">
    <location>
        <begin position="215"/>
        <end position="232"/>
    </location>
</feature>
<feature type="transmembrane region" description="Helical" evidence="7">
    <location>
        <begin position="81"/>
        <end position="101"/>
    </location>
</feature>
<keyword evidence="6 7" id="KW-0472">Membrane</keyword>
<sequence length="310" mass="33722">MYIVARPKGSMELYQFMIIYGGVILILAQIPSFHATRNINLLSLLLVLTYAASITVASIYLGFSKNAPTRDYSIVGVGVNLVFGFFNGISVIATVYGNGIIPEIQATVAPPVRGKMFKGLLLSYSVVISTFFSVGISGYWAFGNQAQGTVLSNFILPDGDSLLPRWFIFFTSALVFVQGVPATLIYLQPVNVILENWFSDPNKGELSPRNVVSRLVFRSLCVVLATLLAAMLPFFGDFMALIGSFGFIPLDFILPVLFYNITFKSSVRGSVYWVNAAIAAVFAVVAAVGIVASVRQIVLDSGTYRLFANL</sequence>
<feature type="transmembrane region" description="Helical" evidence="7">
    <location>
        <begin position="42"/>
        <end position="61"/>
    </location>
</feature>
<feature type="transmembrane region" description="Helical" evidence="7">
    <location>
        <begin position="121"/>
        <end position="142"/>
    </location>
</feature>
<keyword evidence="3 7" id="KW-0812">Transmembrane</keyword>
<dbReference type="GO" id="GO:0016020">
    <property type="term" value="C:membrane"/>
    <property type="evidence" value="ECO:0007669"/>
    <property type="project" value="UniProtKB-SubCell"/>
</dbReference>
<comment type="subcellular location">
    <subcellularLocation>
        <location evidence="1">Membrane</location>
    </subcellularLocation>
</comment>
<gene>
    <name evidence="9" type="ORF">M569_10637</name>
</gene>
<dbReference type="EMBL" id="AUSU01005018">
    <property type="protein sequence ID" value="EPS64146.1"/>
    <property type="molecule type" value="Genomic_DNA"/>
</dbReference>
<evidence type="ECO:0000256" key="2">
    <source>
        <dbReference type="ARBA" id="ARBA00022448"/>
    </source>
</evidence>
<evidence type="ECO:0000256" key="3">
    <source>
        <dbReference type="ARBA" id="ARBA00022692"/>
    </source>
</evidence>
<evidence type="ECO:0000259" key="8">
    <source>
        <dbReference type="Pfam" id="PF01490"/>
    </source>
</evidence>
<dbReference type="AlphaFoldDB" id="S8CHR7"/>
<reference evidence="9 10" key="1">
    <citation type="journal article" date="2013" name="BMC Genomics">
        <title>The miniature genome of a carnivorous plant Genlisea aurea contains a low number of genes and short non-coding sequences.</title>
        <authorList>
            <person name="Leushkin E.V."/>
            <person name="Sutormin R.A."/>
            <person name="Nabieva E.R."/>
            <person name="Penin A.A."/>
            <person name="Kondrashov A.S."/>
            <person name="Logacheva M.D."/>
        </authorList>
    </citation>
    <scope>NUCLEOTIDE SEQUENCE [LARGE SCALE GENOMIC DNA]</scope>
</reference>
<feature type="transmembrane region" description="Helical" evidence="7">
    <location>
        <begin position="238"/>
        <end position="259"/>
    </location>
</feature>
<keyword evidence="4" id="KW-0029">Amino-acid transport</keyword>
<dbReference type="Proteomes" id="UP000015453">
    <property type="component" value="Unassembled WGS sequence"/>
</dbReference>
<keyword evidence="2" id="KW-0813">Transport</keyword>
<evidence type="ECO:0000256" key="1">
    <source>
        <dbReference type="ARBA" id="ARBA00004370"/>
    </source>
</evidence>
<feature type="domain" description="Amino acid transporter transmembrane" evidence="8">
    <location>
        <begin position="10"/>
        <end position="294"/>
    </location>
</feature>
<evidence type="ECO:0000256" key="4">
    <source>
        <dbReference type="ARBA" id="ARBA00022970"/>
    </source>
</evidence>
<feature type="transmembrane region" description="Helical" evidence="7">
    <location>
        <begin position="271"/>
        <end position="294"/>
    </location>
</feature>
<dbReference type="OrthoDB" id="40134at2759"/>
<organism evidence="9 10">
    <name type="scientific">Genlisea aurea</name>
    <dbReference type="NCBI Taxonomy" id="192259"/>
    <lineage>
        <taxon>Eukaryota</taxon>
        <taxon>Viridiplantae</taxon>
        <taxon>Streptophyta</taxon>
        <taxon>Embryophyta</taxon>
        <taxon>Tracheophyta</taxon>
        <taxon>Spermatophyta</taxon>
        <taxon>Magnoliopsida</taxon>
        <taxon>eudicotyledons</taxon>
        <taxon>Gunneridae</taxon>
        <taxon>Pentapetalae</taxon>
        <taxon>asterids</taxon>
        <taxon>lamiids</taxon>
        <taxon>Lamiales</taxon>
        <taxon>Lentibulariaceae</taxon>
        <taxon>Genlisea</taxon>
    </lineage>
</organism>
<dbReference type="GO" id="GO:0006865">
    <property type="term" value="P:amino acid transport"/>
    <property type="evidence" value="ECO:0007669"/>
    <property type="project" value="UniProtKB-KW"/>
</dbReference>
<keyword evidence="10" id="KW-1185">Reference proteome</keyword>
<feature type="transmembrane region" description="Helical" evidence="7">
    <location>
        <begin position="166"/>
        <end position="194"/>
    </location>
</feature>
<protein>
    <submittedName>
        <fullName evidence="9">Proline transporter</fullName>
    </submittedName>
</protein>
<evidence type="ECO:0000256" key="5">
    <source>
        <dbReference type="ARBA" id="ARBA00022989"/>
    </source>
</evidence>
<dbReference type="PANTHER" id="PTHR48017">
    <property type="entry name" value="OS05G0424000 PROTEIN-RELATED"/>
    <property type="match status" value="1"/>
</dbReference>
<evidence type="ECO:0000313" key="10">
    <source>
        <dbReference type="Proteomes" id="UP000015453"/>
    </source>
</evidence>
<evidence type="ECO:0000256" key="6">
    <source>
        <dbReference type="ARBA" id="ARBA00023136"/>
    </source>
</evidence>
<comment type="caution">
    <text evidence="9">The sequence shown here is derived from an EMBL/GenBank/DDBJ whole genome shotgun (WGS) entry which is preliminary data.</text>
</comment>